<organism evidence="3 4">
    <name type="scientific">Lates japonicus</name>
    <name type="common">Japanese lates</name>
    <dbReference type="NCBI Taxonomy" id="270547"/>
    <lineage>
        <taxon>Eukaryota</taxon>
        <taxon>Metazoa</taxon>
        <taxon>Chordata</taxon>
        <taxon>Craniata</taxon>
        <taxon>Vertebrata</taxon>
        <taxon>Euteleostomi</taxon>
        <taxon>Actinopterygii</taxon>
        <taxon>Neopterygii</taxon>
        <taxon>Teleostei</taxon>
        <taxon>Neoteleostei</taxon>
        <taxon>Acanthomorphata</taxon>
        <taxon>Carangaria</taxon>
        <taxon>Carangaria incertae sedis</taxon>
        <taxon>Centropomidae</taxon>
        <taxon>Lates</taxon>
    </lineage>
</organism>
<keyword evidence="1" id="KW-0175">Coiled coil</keyword>
<evidence type="ECO:0000313" key="3">
    <source>
        <dbReference type="EMBL" id="GLD54327.1"/>
    </source>
</evidence>
<evidence type="ECO:0000313" key="4">
    <source>
        <dbReference type="Proteomes" id="UP001279410"/>
    </source>
</evidence>
<dbReference type="EMBL" id="BRZM01000019">
    <property type="protein sequence ID" value="GLD54327.1"/>
    <property type="molecule type" value="Genomic_DNA"/>
</dbReference>
<feature type="coiled-coil region" evidence="1">
    <location>
        <begin position="22"/>
        <end position="218"/>
    </location>
</feature>
<gene>
    <name evidence="3" type="ORF">AKAME5_000696300</name>
</gene>
<reference evidence="3" key="1">
    <citation type="submission" date="2022-08" db="EMBL/GenBank/DDBJ databases">
        <title>Genome sequencing of akame (Lates japonicus).</title>
        <authorList>
            <person name="Hashiguchi Y."/>
            <person name="Takahashi H."/>
        </authorList>
    </citation>
    <scope>NUCLEOTIDE SEQUENCE</scope>
    <source>
        <strain evidence="3">Kochi</strain>
    </source>
</reference>
<evidence type="ECO:0000256" key="2">
    <source>
        <dbReference type="SAM" id="MobiDB-lite"/>
    </source>
</evidence>
<sequence>MELMNAQVADLKKSKEQHRHSNAELLLKMSEMAADLEEDKKQIKKLKNELKVSSRQHTQEMAKHEKVNCAKIKALQDQLTEQQKESVEKDNEIQFLHSNIQSLQSNIEAKDNTVSSLKEKVNQLASDLKKEQTKTCKLQRDFEAAVSQQQKEAEELDHLTRQNQRLASENKRLQGELEAALNQRQSALKQHQKDKDTCSRLEEEIKKEKARFLEAFKKIKMQEKELSEKTLALEKSQIAEKMLRSSLKNEKKRFEQMVFQKQATEDPITILSKQLREASASSESMRYDMQTLRMENADLRAKLKAMETEHDRVILRHRSLSECHEEMMSKKKDIISENQATIAKLKYMVDGLKARQSESRTRQAELEEALKQEKTQSTNLQQRADQITSALDKERTTCEKYRVELKEALTKQMETMEERQKLSVALQRAQDSYARLQEQQLAESNFQLRHNNTTELRLQEKTRVLDETTKALHNLQEEYADLGRKHSEVNSDYRDLLKTHSALQIRHERLSYAQGNSRPEFSLPQFSAAYA</sequence>
<name>A0AAD3MGI2_LATJO</name>
<feature type="region of interest" description="Disordered" evidence="2">
    <location>
        <begin position="1"/>
        <end position="20"/>
    </location>
</feature>
<protein>
    <submittedName>
        <fullName evidence="3">Uncharacterized protein</fullName>
    </submittedName>
</protein>
<feature type="compositionally biased region" description="Basic and acidic residues" evidence="2">
    <location>
        <begin position="10"/>
        <end position="20"/>
    </location>
</feature>
<accession>A0AAD3MGI2</accession>
<feature type="coiled-coil region" evidence="1">
    <location>
        <begin position="363"/>
        <end position="492"/>
    </location>
</feature>
<dbReference type="Proteomes" id="UP001279410">
    <property type="component" value="Unassembled WGS sequence"/>
</dbReference>
<feature type="coiled-coil region" evidence="1">
    <location>
        <begin position="289"/>
        <end position="316"/>
    </location>
</feature>
<keyword evidence="4" id="KW-1185">Reference proteome</keyword>
<comment type="caution">
    <text evidence="3">The sequence shown here is derived from an EMBL/GenBank/DDBJ whole genome shotgun (WGS) entry which is preliminary data.</text>
</comment>
<evidence type="ECO:0000256" key="1">
    <source>
        <dbReference type="SAM" id="Coils"/>
    </source>
</evidence>
<dbReference type="AlphaFoldDB" id="A0AAD3MGI2"/>
<proteinExistence type="predicted"/>